<dbReference type="EnsemblPlants" id="KEH25974">
    <property type="protein sequence ID" value="KEH25974"/>
    <property type="gene ID" value="MTR_6g038630"/>
</dbReference>
<dbReference type="HOGENOM" id="CLU_2137217_0_0_1"/>
<evidence type="ECO:0000313" key="1">
    <source>
        <dbReference type="EMBL" id="KEH25974.1"/>
    </source>
</evidence>
<sequence length="113" mass="11731">MFPESAGNSSPPPVYDDNVFDVVSELKSTVKVNFENVFASPKSNNGAFDDLLGGFGKDSKGSEGGVVVLSFESLLHFEKGVFGGGGEEGYRCGWGRGEGEGVAPSFVCVVGGE</sequence>
<reference evidence="2" key="3">
    <citation type="submission" date="2015-04" db="UniProtKB">
        <authorList>
            <consortium name="EnsemblPlants"/>
        </authorList>
    </citation>
    <scope>IDENTIFICATION</scope>
    <source>
        <strain evidence="2">cv. Jemalong A17</strain>
    </source>
</reference>
<dbReference type="Proteomes" id="UP000002051">
    <property type="component" value="Chromosome 6"/>
</dbReference>
<name>A0A072U890_MEDTR</name>
<accession>A0A072U890</accession>
<evidence type="ECO:0000313" key="2">
    <source>
        <dbReference type="EnsemblPlants" id="KEH25974"/>
    </source>
</evidence>
<reference evidence="1 3" key="2">
    <citation type="journal article" date="2014" name="BMC Genomics">
        <title>An improved genome release (version Mt4.0) for the model legume Medicago truncatula.</title>
        <authorList>
            <person name="Tang H."/>
            <person name="Krishnakumar V."/>
            <person name="Bidwell S."/>
            <person name="Rosen B."/>
            <person name="Chan A."/>
            <person name="Zhou S."/>
            <person name="Gentzbittel L."/>
            <person name="Childs K.L."/>
            <person name="Yandell M."/>
            <person name="Gundlach H."/>
            <person name="Mayer K.F."/>
            <person name="Schwartz D.C."/>
            <person name="Town C.D."/>
        </authorList>
    </citation>
    <scope>GENOME REANNOTATION</scope>
    <source>
        <strain evidence="1">A17</strain>
        <strain evidence="2 3">cv. Jemalong A17</strain>
    </source>
</reference>
<reference evidence="1 3" key="1">
    <citation type="journal article" date="2011" name="Nature">
        <title>The Medicago genome provides insight into the evolution of rhizobial symbioses.</title>
        <authorList>
            <person name="Young N.D."/>
            <person name="Debelle F."/>
            <person name="Oldroyd G.E."/>
            <person name="Geurts R."/>
            <person name="Cannon S.B."/>
            <person name="Udvardi M.K."/>
            <person name="Benedito V.A."/>
            <person name="Mayer K.F."/>
            <person name="Gouzy J."/>
            <person name="Schoof H."/>
            <person name="Van de Peer Y."/>
            <person name="Proost S."/>
            <person name="Cook D.R."/>
            <person name="Meyers B.C."/>
            <person name="Spannagl M."/>
            <person name="Cheung F."/>
            <person name="De Mita S."/>
            <person name="Krishnakumar V."/>
            <person name="Gundlach H."/>
            <person name="Zhou S."/>
            <person name="Mudge J."/>
            <person name="Bharti A.K."/>
            <person name="Murray J.D."/>
            <person name="Naoumkina M.A."/>
            <person name="Rosen B."/>
            <person name="Silverstein K.A."/>
            <person name="Tang H."/>
            <person name="Rombauts S."/>
            <person name="Zhao P.X."/>
            <person name="Zhou P."/>
            <person name="Barbe V."/>
            <person name="Bardou P."/>
            <person name="Bechner M."/>
            <person name="Bellec A."/>
            <person name="Berger A."/>
            <person name="Berges H."/>
            <person name="Bidwell S."/>
            <person name="Bisseling T."/>
            <person name="Choisne N."/>
            <person name="Couloux A."/>
            <person name="Denny R."/>
            <person name="Deshpande S."/>
            <person name="Dai X."/>
            <person name="Doyle J.J."/>
            <person name="Dudez A.M."/>
            <person name="Farmer A.D."/>
            <person name="Fouteau S."/>
            <person name="Franken C."/>
            <person name="Gibelin C."/>
            <person name="Gish J."/>
            <person name="Goldstein S."/>
            <person name="Gonzalez A.J."/>
            <person name="Green P.J."/>
            <person name="Hallab A."/>
            <person name="Hartog M."/>
            <person name="Hua A."/>
            <person name="Humphray S.J."/>
            <person name="Jeong D.H."/>
            <person name="Jing Y."/>
            <person name="Jocker A."/>
            <person name="Kenton S.M."/>
            <person name="Kim D.J."/>
            <person name="Klee K."/>
            <person name="Lai H."/>
            <person name="Lang C."/>
            <person name="Lin S."/>
            <person name="Macmil S.L."/>
            <person name="Magdelenat G."/>
            <person name="Matthews L."/>
            <person name="McCorrison J."/>
            <person name="Monaghan E.L."/>
            <person name="Mun J.H."/>
            <person name="Najar F.Z."/>
            <person name="Nicholson C."/>
            <person name="Noirot C."/>
            <person name="O'Bleness M."/>
            <person name="Paule C.R."/>
            <person name="Poulain J."/>
            <person name="Prion F."/>
            <person name="Qin B."/>
            <person name="Qu C."/>
            <person name="Retzel E.F."/>
            <person name="Riddle C."/>
            <person name="Sallet E."/>
            <person name="Samain S."/>
            <person name="Samson N."/>
            <person name="Sanders I."/>
            <person name="Saurat O."/>
            <person name="Scarpelli C."/>
            <person name="Schiex T."/>
            <person name="Segurens B."/>
            <person name="Severin A.J."/>
            <person name="Sherrier D.J."/>
            <person name="Shi R."/>
            <person name="Sims S."/>
            <person name="Singer S.R."/>
            <person name="Sinharoy S."/>
            <person name="Sterck L."/>
            <person name="Viollet A."/>
            <person name="Wang B.B."/>
            <person name="Wang K."/>
            <person name="Wang M."/>
            <person name="Wang X."/>
            <person name="Warfsmann J."/>
            <person name="Weissenbach J."/>
            <person name="White D.D."/>
            <person name="White J.D."/>
            <person name="Wiley G.B."/>
            <person name="Wincker P."/>
            <person name="Xing Y."/>
            <person name="Yang L."/>
            <person name="Yao Z."/>
            <person name="Ying F."/>
            <person name="Zhai J."/>
            <person name="Zhou L."/>
            <person name="Zuber A."/>
            <person name="Denarie J."/>
            <person name="Dixon R.A."/>
            <person name="May G.D."/>
            <person name="Schwartz D.C."/>
            <person name="Rogers J."/>
            <person name="Quetier F."/>
            <person name="Town C.D."/>
            <person name="Roe B.A."/>
        </authorList>
    </citation>
    <scope>NUCLEOTIDE SEQUENCE [LARGE SCALE GENOMIC DNA]</scope>
    <source>
        <strain evidence="1">A17</strain>
        <strain evidence="2 3">cv. Jemalong A17</strain>
    </source>
</reference>
<protein>
    <submittedName>
        <fullName evidence="1 2">Uncharacterized protein</fullName>
    </submittedName>
</protein>
<evidence type="ECO:0000313" key="3">
    <source>
        <dbReference type="Proteomes" id="UP000002051"/>
    </source>
</evidence>
<keyword evidence="3" id="KW-1185">Reference proteome</keyword>
<dbReference type="AlphaFoldDB" id="A0A072U890"/>
<dbReference type="EMBL" id="CM001222">
    <property type="protein sequence ID" value="KEH25974.1"/>
    <property type="molecule type" value="Genomic_DNA"/>
</dbReference>
<proteinExistence type="predicted"/>
<organism evidence="1 3">
    <name type="scientific">Medicago truncatula</name>
    <name type="common">Barrel medic</name>
    <name type="synonym">Medicago tribuloides</name>
    <dbReference type="NCBI Taxonomy" id="3880"/>
    <lineage>
        <taxon>Eukaryota</taxon>
        <taxon>Viridiplantae</taxon>
        <taxon>Streptophyta</taxon>
        <taxon>Embryophyta</taxon>
        <taxon>Tracheophyta</taxon>
        <taxon>Spermatophyta</taxon>
        <taxon>Magnoliopsida</taxon>
        <taxon>eudicotyledons</taxon>
        <taxon>Gunneridae</taxon>
        <taxon>Pentapetalae</taxon>
        <taxon>rosids</taxon>
        <taxon>fabids</taxon>
        <taxon>Fabales</taxon>
        <taxon>Fabaceae</taxon>
        <taxon>Papilionoideae</taxon>
        <taxon>50 kb inversion clade</taxon>
        <taxon>NPAAA clade</taxon>
        <taxon>Hologalegina</taxon>
        <taxon>IRL clade</taxon>
        <taxon>Trifolieae</taxon>
        <taxon>Medicago</taxon>
    </lineage>
</organism>
<gene>
    <name evidence="1" type="ordered locus">MTR_6g038630</name>
</gene>